<evidence type="ECO:0000313" key="3">
    <source>
        <dbReference type="EMBL" id="KAJ8980899.1"/>
    </source>
</evidence>
<dbReference type="EMBL" id="JAPWTJ010000223">
    <property type="protein sequence ID" value="KAJ8980899.1"/>
    <property type="molecule type" value="Genomic_DNA"/>
</dbReference>
<proteinExistence type="predicted"/>
<dbReference type="Pfam" id="PF12569">
    <property type="entry name" value="NatA_aux_su"/>
    <property type="match status" value="1"/>
</dbReference>
<evidence type="ECO:0000313" key="4">
    <source>
        <dbReference type="Proteomes" id="UP001162164"/>
    </source>
</evidence>
<dbReference type="InterPro" id="IPR011990">
    <property type="entry name" value="TPR-like_helical_dom_sf"/>
</dbReference>
<keyword evidence="4" id="KW-1185">Reference proteome</keyword>
<dbReference type="PANTHER" id="PTHR22767:SF2">
    <property type="entry name" value="N(ALPHA)-ACETYLTRANSFERASE 15_16, ISOFORM A"/>
    <property type="match status" value="1"/>
</dbReference>
<dbReference type="SUPFAM" id="SSF48452">
    <property type="entry name" value="TPR-like"/>
    <property type="match status" value="1"/>
</dbReference>
<gene>
    <name evidence="3" type="ORF">NQ317_011199</name>
</gene>
<organism evidence="3 4">
    <name type="scientific">Molorchus minor</name>
    <dbReference type="NCBI Taxonomy" id="1323400"/>
    <lineage>
        <taxon>Eukaryota</taxon>
        <taxon>Metazoa</taxon>
        <taxon>Ecdysozoa</taxon>
        <taxon>Arthropoda</taxon>
        <taxon>Hexapoda</taxon>
        <taxon>Insecta</taxon>
        <taxon>Pterygota</taxon>
        <taxon>Neoptera</taxon>
        <taxon>Endopterygota</taxon>
        <taxon>Coleoptera</taxon>
        <taxon>Polyphaga</taxon>
        <taxon>Cucujiformia</taxon>
        <taxon>Chrysomeloidea</taxon>
        <taxon>Cerambycidae</taxon>
        <taxon>Lamiinae</taxon>
        <taxon>Monochamini</taxon>
        <taxon>Molorchus</taxon>
    </lineage>
</organism>
<sequence>MPSSNPLPPKENALFKRILKCYEQKQYKNGLKFAKQILSNPKYQSMGVQTLAMKGLTLNCLGRKEEAYEYVRRGLRNDLRSHVCWHVYGLYKDRTKNMTKQLSVIVMHSSGKRIIFKFLDLSLLQIQMRDLEGYRDTRYQLLVLRPTQRASWIGYAMSFHLLEDYKNAFKYTRNILDQQQKGSNYDHEHSLAPSLPKYGHSRIWGLQRSFKTSRDITIPNWSHAANPQEAYKWLDEAQALDTADRYINPNAPKYMLRAN</sequence>
<dbReference type="InterPro" id="IPR021183">
    <property type="entry name" value="NatA_aux_su"/>
</dbReference>
<keyword evidence="2" id="KW-0802">TPR repeat</keyword>
<reference evidence="3" key="1">
    <citation type="journal article" date="2023" name="Insect Mol. Biol.">
        <title>Genome sequencing provides insights into the evolution of gene families encoding plant cell wall-degrading enzymes in longhorned beetles.</title>
        <authorList>
            <person name="Shin N.R."/>
            <person name="Okamura Y."/>
            <person name="Kirsch R."/>
            <person name="Pauchet Y."/>
        </authorList>
    </citation>
    <scope>NUCLEOTIDE SEQUENCE</scope>
    <source>
        <strain evidence="3">MMC_N1</strain>
    </source>
</reference>
<evidence type="ECO:0000256" key="1">
    <source>
        <dbReference type="ARBA" id="ARBA00022737"/>
    </source>
</evidence>
<dbReference type="PANTHER" id="PTHR22767">
    <property type="entry name" value="N-TERMINAL ACETYLTRANSFERASE-RELATED"/>
    <property type="match status" value="1"/>
</dbReference>
<protein>
    <submittedName>
        <fullName evidence="3">Uncharacterized protein</fullName>
    </submittedName>
</protein>
<dbReference type="Gene3D" id="1.25.40.1040">
    <property type="match status" value="2"/>
</dbReference>
<comment type="caution">
    <text evidence="3">The sequence shown here is derived from an EMBL/GenBank/DDBJ whole genome shotgun (WGS) entry which is preliminary data.</text>
</comment>
<dbReference type="Proteomes" id="UP001162164">
    <property type="component" value="Unassembled WGS sequence"/>
</dbReference>
<keyword evidence="1" id="KW-0677">Repeat</keyword>
<name>A0ABQ9JRK4_9CUCU</name>
<accession>A0ABQ9JRK4</accession>
<evidence type="ECO:0000256" key="2">
    <source>
        <dbReference type="ARBA" id="ARBA00022803"/>
    </source>
</evidence>